<feature type="transmembrane region" description="Helical" evidence="1">
    <location>
        <begin position="6"/>
        <end position="22"/>
    </location>
</feature>
<evidence type="ECO:0000313" key="2">
    <source>
        <dbReference type="EMBL" id="ART75465.1"/>
    </source>
</evidence>
<protein>
    <submittedName>
        <fullName evidence="3">Uncharacterized protein</fullName>
    </submittedName>
</protein>
<dbReference type="EMBL" id="CP020880">
    <property type="protein sequence ID" value="ART75465.1"/>
    <property type="molecule type" value="Genomic_DNA"/>
</dbReference>
<keyword evidence="4" id="KW-1185">Reference proteome</keyword>
<evidence type="ECO:0000313" key="4">
    <source>
        <dbReference type="Proteomes" id="UP000195573"/>
    </source>
</evidence>
<evidence type="ECO:0000313" key="5">
    <source>
        <dbReference type="Proteomes" id="UP000323393"/>
    </source>
</evidence>
<keyword evidence="1" id="KW-0812">Transmembrane</keyword>
<dbReference type="KEGG" id="bhk:B4U37_05140"/>
<accession>A0A1Y0CKL5</accession>
<evidence type="ECO:0000256" key="1">
    <source>
        <dbReference type="SAM" id="Phobius"/>
    </source>
</evidence>
<keyword evidence="1" id="KW-1133">Transmembrane helix</keyword>
<evidence type="ECO:0000313" key="3">
    <source>
        <dbReference type="EMBL" id="TYS55464.1"/>
    </source>
</evidence>
<dbReference type="GeneID" id="96737812"/>
<reference evidence="2 4" key="1">
    <citation type="submission" date="2017-04" db="EMBL/GenBank/DDBJ databases">
        <title>Complete Genome Sequence of the Bacillus horikoshii 20a strain from Cuatro Cienegas, Coahuila, Mexico.</title>
        <authorList>
            <person name="Zarza E."/>
            <person name="Alcaraz L.D."/>
            <person name="Aguilar-Salinas B."/>
            <person name="Islas A."/>
            <person name="Olmedo-Alvarez G."/>
        </authorList>
    </citation>
    <scope>NUCLEOTIDE SEQUENCE [LARGE SCALE GENOMIC DNA]</scope>
    <source>
        <strain evidence="2 4">20a</strain>
    </source>
</reference>
<dbReference type="Proteomes" id="UP000323393">
    <property type="component" value="Unassembled WGS sequence"/>
</dbReference>
<organism evidence="3 5">
    <name type="scientific">Sutcliffiella horikoshii</name>
    <dbReference type="NCBI Taxonomy" id="79883"/>
    <lineage>
        <taxon>Bacteria</taxon>
        <taxon>Bacillati</taxon>
        <taxon>Bacillota</taxon>
        <taxon>Bacilli</taxon>
        <taxon>Bacillales</taxon>
        <taxon>Bacillaceae</taxon>
        <taxon>Sutcliffiella</taxon>
    </lineage>
</organism>
<proteinExistence type="predicted"/>
<keyword evidence="1" id="KW-0472">Membrane</keyword>
<dbReference type="AlphaFoldDB" id="A0A1Y0CKL5"/>
<dbReference type="Proteomes" id="UP000195573">
    <property type="component" value="Chromosome"/>
</dbReference>
<reference evidence="3 5" key="2">
    <citation type="submission" date="2019-08" db="EMBL/GenBank/DDBJ databases">
        <title>Bacillus genomes from the desert of Cuatro Cienegas, Coahuila.</title>
        <authorList>
            <person name="Olmedo-Alvarez G."/>
        </authorList>
    </citation>
    <scope>NUCLEOTIDE SEQUENCE [LARGE SCALE GENOMIC DNA]</scope>
    <source>
        <strain evidence="3 5">CH88_3T</strain>
    </source>
</reference>
<gene>
    <name evidence="2" type="ORF">B4U37_05140</name>
    <name evidence="3" type="ORF">FZC74_19095</name>
</gene>
<sequence>MIFWIVVSIVVVAFLVFGYLLDRKTDRYKSMSDKKVKEGIETIKDEAQRQGPADISKHLGP</sequence>
<dbReference type="EMBL" id="VTEU01000012">
    <property type="protein sequence ID" value="TYS55464.1"/>
    <property type="molecule type" value="Genomic_DNA"/>
</dbReference>
<dbReference type="RefSeq" id="WP_088017383.1">
    <property type="nucleotide sequence ID" value="NZ_CP020880.1"/>
</dbReference>
<name>A0A1Y0CKL5_9BACI</name>